<evidence type="ECO:0000256" key="2">
    <source>
        <dbReference type="ARBA" id="ARBA00022679"/>
    </source>
</evidence>
<dbReference type="InterPro" id="IPR050406">
    <property type="entry name" value="FGGY_Carb_Kinase"/>
</dbReference>
<accession>A0ABN5WTX7</accession>
<proteinExistence type="inferred from homology"/>
<reference evidence="6" key="1">
    <citation type="journal article" date="2019" name="Microbiol. Resour. Announc.">
        <title>Complete Genome Sequence of Halomonas olivaria, a Moderately Halophilic Bacterium Isolated from Olive Processing Effluents, Obtained by Nanopore Sequencing.</title>
        <authorList>
            <person name="Nagata S."/>
            <person name="Ii K.M."/>
            <person name="Tsukimi T."/>
            <person name="Miura M.C."/>
            <person name="Galipon J."/>
            <person name="Arakawa K."/>
        </authorList>
    </citation>
    <scope>NUCLEOTIDE SEQUENCE [LARGE SCALE GENOMIC DNA]</scope>
    <source>
        <strain evidence="6">TYRC17</strain>
    </source>
</reference>
<sequence length="78" mass="8244">MVSRIESGVFAALDKAAVSASQVRGMGVSGQQHGMVALDGNGVPVYPAKLWCDTETSAQNADLVARLGARRVVWRSWG</sequence>
<evidence type="ECO:0000313" key="6">
    <source>
        <dbReference type="Proteomes" id="UP000289555"/>
    </source>
</evidence>
<protein>
    <recommendedName>
        <fullName evidence="4">Carbohydrate kinase FGGY N-terminal domain-containing protein</fullName>
    </recommendedName>
</protein>
<name>A0ABN5WTX7_9GAMM</name>
<gene>
    <name evidence="5" type="ORF">HORIV_18380</name>
</gene>
<evidence type="ECO:0000256" key="1">
    <source>
        <dbReference type="ARBA" id="ARBA00009156"/>
    </source>
</evidence>
<keyword evidence="3" id="KW-0418">Kinase</keyword>
<organism evidence="5 6">
    <name type="scientific">Vreelandella olivaria</name>
    <dbReference type="NCBI Taxonomy" id="390919"/>
    <lineage>
        <taxon>Bacteria</taxon>
        <taxon>Pseudomonadati</taxon>
        <taxon>Pseudomonadota</taxon>
        <taxon>Gammaproteobacteria</taxon>
        <taxon>Oceanospirillales</taxon>
        <taxon>Halomonadaceae</taxon>
        <taxon>Vreelandella</taxon>
    </lineage>
</organism>
<dbReference type="Pfam" id="PF00370">
    <property type="entry name" value="FGGY_N"/>
    <property type="match status" value="1"/>
</dbReference>
<dbReference type="PANTHER" id="PTHR43095:SF5">
    <property type="entry name" value="XYLULOSE KINASE"/>
    <property type="match status" value="1"/>
</dbReference>
<dbReference type="EMBL" id="AP019416">
    <property type="protein sequence ID" value="BBI49417.1"/>
    <property type="molecule type" value="Genomic_DNA"/>
</dbReference>
<dbReference type="InterPro" id="IPR043129">
    <property type="entry name" value="ATPase_NBD"/>
</dbReference>
<dbReference type="Proteomes" id="UP000289555">
    <property type="component" value="Chromosome"/>
</dbReference>
<evidence type="ECO:0000259" key="4">
    <source>
        <dbReference type="Pfam" id="PF00370"/>
    </source>
</evidence>
<comment type="similarity">
    <text evidence="1">Belongs to the FGGY kinase family.</text>
</comment>
<dbReference type="SUPFAM" id="SSF53067">
    <property type="entry name" value="Actin-like ATPase domain"/>
    <property type="match status" value="1"/>
</dbReference>
<evidence type="ECO:0000256" key="3">
    <source>
        <dbReference type="ARBA" id="ARBA00022777"/>
    </source>
</evidence>
<keyword evidence="2" id="KW-0808">Transferase</keyword>
<keyword evidence="6" id="KW-1185">Reference proteome</keyword>
<feature type="domain" description="Carbohydrate kinase FGGY N-terminal" evidence="4">
    <location>
        <begin position="10"/>
        <end position="67"/>
    </location>
</feature>
<dbReference type="PANTHER" id="PTHR43095">
    <property type="entry name" value="SUGAR KINASE"/>
    <property type="match status" value="1"/>
</dbReference>
<dbReference type="InterPro" id="IPR018484">
    <property type="entry name" value="FGGY_N"/>
</dbReference>
<dbReference type="Gene3D" id="3.30.420.40">
    <property type="match status" value="1"/>
</dbReference>
<evidence type="ECO:0000313" key="5">
    <source>
        <dbReference type="EMBL" id="BBI49417.1"/>
    </source>
</evidence>